<dbReference type="Pfam" id="PF00440">
    <property type="entry name" value="TetR_N"/>
    <property type="match status" value="1"/>
</dbReference>
<dbReference type="PANTHER" id="PTHR30055:SF235">
    <property type="entry name" value="TRANSCRIPTIONAL REGULATORY PROTEIN"/>
    <property type="match status" value="1"/>
</dbReference>
<dbReference type="GO" id="GO:0000976">
    <property type="term" value="F:transcription cis-regulatory region binding"/>
    <property type="evidence" value="ECO:0007669"/>
    <property type="project" value="TreeGrafter"/>
</dbReference>
<evidence type="ECO:0000256" key="2">
    <source>
        <dbReference type="ARBA" id="ARBA00023015"/>
    </source>
</evidence>
<dbReference type="Gene3D" id="1.10.357.10">
    <property type="entry name" value="Tetracycline Repressor, domain 2"/>
    <property type="match status" value="1"/>
</dbReference>
<dbReference type="InterPro" id="IPR001647">
    <property type="entry name" value="HTH_TetR"/>
</dbReference>
<evidence type="ECO:0000256" key="5">
    <source>
        <dbReference type="PROSITE-ProRule" id="PRU00335"/>
    </source>
</evidence>
<dbReference type="RefSeq" id="WP_154717004.1">
    <property type="nucleotide sequence ID" value="NZ_LT837803.1"/>
</dbReference>
<dbReference type="InterPro" id="IPR023772">
    <property type="entry name" value="DNA-bd_HTH_TetR-type_CS"/>
</dbReference>
<dbReference type="PANTHER" id="PTHR30055">
    <property type="entry name" value="HTH-TYPE TRANSCRIPTIONAL REGULATOR RUTR"/>
    <property type="match status" value="1"/>
</dbReference>
<keyword evidence="8" id="KW-1185">Reference proteome</keyword>
<evidence type="ECO:0000313" key="8">
    <source>
        <dbReference type="Proteomes" id="UP000242886"/>
    </source>
</evidence>
<dbReference type="InterPro" id="IPR036271">
    <property type="entry name" value="Tet_transcr_reg_TetR-rel_C_sf"/>
</dbReference>
<keyword evidence="3 5" id="KW-0238">DNA-binding</keyword>
<feature type="DNA-binding region" description="H-T-H motif" evidence="5">
    <location>
        <begin position="27"/>
        <end position="46"/>
    </location>
</feature>
<protein>
    <submittedName>
        <fullName evidence="7">Transcriptional regulator, TetR family</fullName>
    </submittedName>
</protein>
<dbReference type="SUPFAM" id="SSF46689">
    <property type="entry name" value="Homeodomain-like"/>
    <property type="match status" value="1"/>
</dbReference>
<proteinExistence type="predicted"/>
<sequence length="224" mass="24656">MSEPDTRNRILRAAELLFIEHGFEATTLRQITGKAGVNLAAVNYHFGSKDQLIEEIFRQRLGWLNEQCLRELDQLEAAAGGAALRPRQILEAFFGVSLRMAADKEGGGNNFMRLLGRTYTAPAPAIREFLVREYAVAVPRFKTALFHALPDVPEEEILWRFHFMLGAMSYATSGADALNVLGGLDDSDSSALHARLVAFLIGGLRAPLAELPPKPAGKREKQPA</sequence>
<evidence type="ECO:0000256" key="1">
    <source>
        <dbReference type="ARBA" id="ARBA00022491"/>
    </source>
</evidence>
<dbReference type="AlphaFoldDB" id="A0A7Z7HRQ2"/>
<dbReference type="GO" id="GO:0003700">
    <property type="term" value="F:DNA-binding transcription factor activity"/>
    <property type="evidence" value="ECO:0007669"/>
    <property type="project" value="TreeGrafter"/>
</dbReference>
<dbReference type="InterPro" id="IPR041586">
    <property type="entry name" value="PsrA_TetR_C"/>
</dbReference>
<evidence type="ECO:0000259" key="6">
    <source>
        <dbReference type="PROSITE" id="PS50977"/>
    </source>
</evidence>
<dbReference type="InterPro" id="IPR050109">
    <property type="entry name" value="HTH-type_TetR-like_transc_reg"/>
</dbReference>
<keyword evidence="4" id="KW-0804">Transcription</keyword>
<organism evidence="7 8">
    <name type="scientific">Sterolibacterium denitrificans</name>
    <dbReference type="NCBI Taxonomy" id="157592"/>
    <lineage>
        <taxon>Bacteria</taxon>
        <taxon>Pseudomonadati</taxon>
        <taxon>Pseudomonadota</taxon>
        <taxon>Betaproteobacteria</taxon>
        <taxon>Nitrosomonadales</taxon>
        <taxon>Sterolibacteriaceae</taxon>
        <taxon>Sterolibacterium</taxon>
    </lineage>
</organism>
<name>A0A7Z7HRQ2_9PROT</name>
<dbReference type="Proteomes" id="UP000242886">
    <property type="component" value="Chromosome SDENCHOL"/>
</dbReference>
<dbReference type="EMBL" id="LT837803">
    <property type="protein sequence ID" value="SMB27949.1"/>
    <property type="molecule type" value="Genomic_DNA"/>
</dbReference>
<evidence type="ECO:0000256" key="4">
    <source>
        <dbReference type="ARBA" id="ARBA00023163"/>
    </source>
</evidence>
<accession>A0A7Z7HRQ2</accession>
<evidence type="ECO:0000256" key="3">
    <source>
        <dbReference type="ARBA" id="ARBA00023125"/>
    </source>
</evidence>
<reference evidence="7" key="1">
    <citation type="submission" date="2017-03" db="EMBL/GenBank/DDBJ databases">
        <authorList>
            <consortium name="AG Boll"/>
        </authorList>
    </citation>
    <scope>NUCLEOTIDE SEQUENCE [LARGE SCALE GENOMIC DNA]</scope>
    <source>
        <strain evidence="7">Chol</strain>
    </source>
</reference>
<dbReference type="SUPFAM" id="SSF48498">
    <property type="entry name" value="Tetracyclin repressor-like, C-terminal domain"/>
    <property type="match status" value="1"/>
</dbReference>
<dbReference type="InterPro" id="IPR009057">
    <property type="entry name" value="Homeodomain-like_sf"/>
</dbReference>
<evidence type="ECO:0000313" key="7">
    <source>
        <dbReference type="EMBL" id="SMB27949.1"/>
    </source>
</evidence>
<dbReference type="PROSITE" id="PS01081">
    <property type="entry name" value="HTH_TETR_1"/>
    <property type="match status" value="1"/>
</dbReference>
<dbReference type="PRINTS" id="PR00455">
    <property type="entry name" value="HTHTETR"/>
</dbReference>
<dbReference type="PROSITE" id="PS50977">
    <property type="entry name" value="HTH_TETR_2"/>
    <property type="match status" value="1"/>
</dbReference>
<feature type="domain" description="HTH tetR-type" evidence="6">
    <location>
        <begin position="4"/>
        <end position="64"/>
    </location>
</feature>
<keyword evidence="2" id="KW-0805">Transcription regulation</keyword>
<gene>
    <name evidence="7" type="primary">reg</name>
    <name evidence="7" type="ORF">SDENCHOL_20515</name>
</gene>
<dbReference type="Pfam" id="PF17939">
    <property type="entry name" value="TetR_C_30"/>
    <property type="match status" value="1"/>
</dbReference>
<keyword evidence="1" id="KW-0678">Repressor</keyword>